<evidence type="ECO:0000256" key="6">
    <source>
        <dbReference type="ARBA" id="ARBA00023004"/>
    </source>
</evidence>
<dbReference type="Gene3D" id="2.40.170.20">
    <property type="entry name" value="TonB-dependent receptor, beta-barrel domain"/>
    <property type="match status" value="2"/>
</dbReference>
<keyword evidence="2" id="KW-0813">Transport</keyword>
<reference evidence="12 13" key="1">
    <citation type="submission" date="2019-01" db="EMBL/GenBank/DDBJ databases">
        <title>Lacunisphaera sp. strain TWA-58.</title>
        <authorList>
            <person name="Chen W.-M."/>
        </authorList>
    </citation>
    <scope>NUCLEOTIDE SEQUENCE [LARGE SCALE GENOMIC DNA]</scope>
    <source>
        <strain evidence="12 13">TWA-58</strain>
    </source>
</reference>
<evidence type="ECO:0000256" key="10">
    <source>
        <dbReference type="ARBA" id="ARBA00023237"/>
    </source>
</evidence>
<evidence type="ECO:0000313" key="12">
    <source>
        <dbReference type="EMBL" id="RXK52779.1"/>
    </source>
</evidence>
<protein>
    <recommendedName>
        <fullName evidence="11">TonB-dependent receptor plug domain-containing protein</fullName>
    </recommendedName>
</protein>
<name>A0A4Q1C3G6_9BACT</name>
<dbReference type="Pfam" id="PF07715">
    <property type="entry name" value="Plug"/>
    <property type="match status" value="1"/>
</dbReference>
<dbReference type="Gene3D" id="2.170.130.10">
    <property type="entry name" value="TonB-dependent receptor, plug domain"/>
    <property type="match status" value="1"/>
</dbReference>
<keyword evidence="4" id="KW-0410">Iron transport</keyword>
<evidence type="ECO:0000313" key="13">
    <source>
        <dbReference type="Proteomes" id="UP000290218"/>
    </source>
</evidence>
<evidence type="ECO:0000256" key="1">
    <source>
        <dbReference type="ARBA" id="ARBA00004571"/>
    </source>
</evidence>
<dbReference type="SUPFAM" id="SSF56935">
    <property type="entry name" value="Porins"/>
    <property type="match status" value="1"/>
</dbReference>
<dbReference type="EMBL" id="SDHX01000002">
    <property type="protein sequence ID" value="RXK52779.1"/>
    <property type="molecule type" value="Genomic_DNA"/>
</dbReference>
<dbReference type="InterPro" id="IPR039426">
    <property type="entry name" value="TonB-dep_rcpt-like"/>
</dbReference>
<proteinExistence type="predicted"/>
<dbReference type="OrthoDB" id="176377at2"/>
<keyword evidence="3" id="KW-1134">Transmembrane beta strand</keyword>
<comment type="caution">
    <text evidence="12">The sequence shown here is derived from an EMBL/GenBank/DDBJ whole genome shotgun (WGS) entry which is preliminary data.</text>
</comment>
<evidence type="ECO:0000256" key="5">
    <source>
        <dbReference type="ARBA" id="ARBA00022692"/>
    </source>
</evidence>
<evidence type="ECO:0000256" key="9">
    <source>
        <dbReference type="ARBA" id="ARBA00023136"/>
    </source>
</evidence>
<evidence type="ECO:0000259" key="11">
    <source>
        <dbReference type="Pfam" id="PF07715"/>
    </source>
</evidence>
<sequence length="1125" mass="123034">MNHLIPTIAPAPQGPGFRLAAVLLAATAVSLTAQTDPASGAEATTRKDPEVLELSPFTVTSSNDVGFVAASSLAGGRIATALKDTPVAYSVITSEFLEAFNLTDVAQAATWTVNSQSDVADGTGSAFGTTTTGTLKLRGSGVNTPTRNFFPYVITPDSYNLDRVDFARGPNAVLFGAGGIGGTLNSVTKQALTGKELQSLRLQFGSWNKVRVTGDVNHPFHGDKGAVRFNFLKEQAETWRENEWSEKWGVALAAKYNLTDRLSIRLEGEIGKRREAKALTAMRDRLSSWDGVTVFDGQLAVALTQAQRAAAGVSGPTAMRWVTNAGFPGGTLLNFGNLYTTDALGQNGTLANTGRINGVPIRTPGFSLQNTAVVDDYTGIPADRWAAALRGSPFFTVPTREQTPLWSSDVPTYEEEGKDLAAYINYQLGDNLFIEIAGDMNEGNKIGNTAVRRGLEELYIDIQKTLPNGQPNPNFLHPYTEFMEYRNIRDDDVKNFRVQAVYSRDFSKGWFTGKMNFSLMGGINIERNQARARTLLLPLASARVGAGTAAQNFTGLDARAWVDNDEYSQFGVYTRLYLDQENKDYRPADETPFSIVNPVTGVTESITPKWMYDTRRVDNNRDGLRKYKFFQTAGNFDLFKNKLVLIGAFRRDFAQLQDRRVIQPGDEVAGWDGNSITFRPPAPDDYFNLMYQPKNAAGVVTGPAIIAATRPRTRVNSVNLAQPQYANDRFQDDFDSPVLSPIVNTFTMGGVVNIRPWLGVYANRSRTFSLTPPQTQVDGTLSPPTASEGDDFGIRFTLPNGRLAVSIGGFTSFQARESFNMPFNFKDSYNQIAAAPVIGDLSPGGRNNRDVAPFPDNVYSTRTRNMDGLELDVTANLTPNWRLMLNVGKSEGQYTNQSPDIIAYFASQDATSRAILADAGVIIDAQNNASINPIYNDPLLINVGRVTTAVNGWNTLQDVVIPNTVSVPQSITGLSKWVGNIASDYRFRGGFLKGLRVGLGVNYRGPMVLGFRGSDTIVDPNNPLVAIDDPTVDATTPVMSPRQWRTVGSLSYTFRLQSNRTLQLDLNIDNLLDDNDVIYSTAFGGQSATYLRPRTDISSPARITVPGLYSYVLPRNFTLSARLNF</sequence>
<keyword evidence="5" id="KW-0812">Transmembrane</keyword>
<evidence type="ECO:0000256" key="3">
    <source>
        <dbReference type="ARBA" id="ARBA00022452"/>
    </source>
</evidence>
<evidence type="ECO:0000256" key="4">
    <source>
        <dbReference type="ARBA" id="ARBA00022496"/>
    </source>
</evidence>
<keyword evidence="6" id="KW-0408">Iron</keyword>
<dbReference type="PANTHER" id="PTHR32552">
    <property type="entry name" value="FERRICHROME IRON RECEPTOR-RELATED"/>
    <property type="match status" value="1"/>
</dbReference>
<dbReference type="RefSeq" id="WP_129048371.1">
    <property type="nucleotide sequence ID" value="NZ_SDHX01000002.1"/>
</dbReference>
<dbReference type="InterPro" id="IPR037066">
    <property type="entry name" value="Plug_dom_sf"/>
</dbReference>
<comment type="subcellular location">
    <subcellularLocation>
        <location evidence="1">Cell outer membrane</location>
        <topology evidence="1">Multi-pass membrane protein</topology>
    </subcellularLocation>
</comment>
<feature type="domain" description="TonB-dependent receptor plug" evidence="11">
    <location>
        <begin position="82"/>
        <end position="183"/>
    </location>
</feature>
<keyword evidence="9" id="KW-0472">Membrane</keyword>
<dbReference type="GO" id="GO:0006826">
    <property type="term" value="P:iron ion transport"/>
    <property type="evidence" value="ECO:0007669"/>
    <property type="project" value="UniProtKB-KW"/>
</dbReference>
<accession>A0A4Q1C3G6</accession>
<dbReference type="GO" id="GO:0009279">
    <property type="term" value="C:cell outer membrane"/>
    <property type="evidence" value="ECO:0007669"/>
    <property type="project" value="UniProtKB-SubCell"/>
</dbReference>
<keyword evidence="10" id="KW-0998">Cell outer membrane</keyword>
<evidence type="ECO:0000256" key="7">
    <source>
        <dbReference type="ARBA" id="ARBA00023065"/>
    </source>
</evidence>
<dbReference type="InterPro" id="IPR012910">
    <property type="entry name" value="Plug_dom"/>
</dbReference>
<evidence type="ECO:0000256" key="8">
    <source>
        <dbReference type="ARBA" id="ARBA00023077"/>
    </source>
</evidence>
<dbReference type="InterPro" id="IPR036942">
    <property type="entry name" value="Beta-barrel_TonB_sf"/>
</dbReference>
<gene>
    <name evidence="12" type="ORF">ESB00_13740</name>
</gene>
<dbReference type="Proteomes" id="UP000290218">
    <property type="component" value="Unassembled WGS sequence"/>
</dbReference>
<dbReference type="AlphaFoldDB" id="A0A4Q1C3G6"/>
<keyword evidence="13" id="KW-1185">Reference proteome</keyword>
<keyword evidence="8" id="KW-0798">TonB box</keyword>
<organism evidence="12 13">
    <name type="scientific">Oleiharenicola lentus</name>
    <dbReference type="NCBI Taxonomy" id="2508720"/>
    <lineage>
        <taxon>Bacteria</taxon>
        <taxon>Pseudomonadati</taxon>
        <taxon>Verrucomicrobiota</taxon>
        <taxon>Opitutia</taxon>
        <taxon>Opitutales</taxon>
        <taxon>Opitutaceae</taxon>
        <taxon>Oleiharenicola</taxon>
    </lineage>
</organism>
<evidence type="ECO:0000256" key="2">
    <source>
        <dbReference type="ARBA" id="ARBA00022448"/>
    </source>
</evidence>
<keyword evidence="7" id="KW-0406">Ion transport</keyword>
<dbReference type="PANTHER" id="PTHR32552:SF81">
    <property type="entry name" value="TONB-DEPENDENT OUTER MEMBRANE RECEPTOR"/>
    <property type="match status" value="1"/>
</dbReference>